<dbReference type="Gene3D" id="1.10.287.130">
    <property type="match status" value="1"/>
</dbReference>
<reference evidence="9 10" key="1">
    <citation type="submission" date="2015-11" db="EMBL/GenBank/DDBJ databases">
        <title>Whole-Genome Sequence of Candidatus Oderbacter manganicum from the National Park Lower Oder Valley, Germany.</title>
        <authorList>
            <person name="Braun B."/>
            <person name="Liere K."/>
            <person name="Szewzyk U."/>
        </authorList>
    </citation>
    <scope>NUCLEOTIDE SEQUENCE [LARGE SCALE GENOMIC DNA]</scope>
    <source>
        <strain evidence="9 10">OTSz_A_272</strain>
    </source>
</reference>
<dbReference type="FunFam" id="3.30.565.10:FF:000010">
    <property type="entry name" value="Sensor histidine kinase RcsC"/>
    <property type="match status" value="1"/>
</dbReference>
<feature type="transmembrane region" description="Helical" evidence="7">
    <location>
        <begin position="12"/>
        <end position="31"/>
    </location>
</feature>
<proteinExistence type="predicted"/>
<dbReference type="InParanoid" id="A0A1B1AL28"/>
<name>A0A1B1AL28_9PROT</name>
<evidence type="ECO:0000313" key="10">
    <source>
        <dbReference type="Proteomes" id="UP000092498"/>
    </source>
</evidence>
<protein>
    <recommendedName>
        <fullName evidence="2">histidine kinase</fullName>
        <ecNumber evidence="2">2.7.13.3</ecNumber>
    </recommendedName>
</protein>
<comment type="catalytic activity">
    <reaction evidence="1">
        <text>ATP + protein L-histidine = ADP + protein N-phospho-L-histidine.</text>
        <dbReference type="EC" id="2.7.13.3"/>
    </reaction>
</comment>
<dbReference type="InterPro" id="IPR005467">
    <property type="entry name" value="His_kinase_dom"/>
</dbReference>
<dbReference type="InterPro" id="IPR003594">
    <property type="entry name" value="HATPase_dom"/>
</dbReference>
<dbReference type="Pfam" id="PF00512">
    <property type="entry name" value="HisKA"/>
    <property type="match status" value="1"/>
</dbReference>
<accession>A0A1B1AL28</accession>
<gene>
    <name evidence="9" type="ORF">ATE48_15820</name>
</gene>
<dbReference type="SMART" id="SM00388">
    <property type="entry name" value="HisKA"/>
    <property type="match status" value="1"/>
</dbReference>
<evidence type="ECO:0000256" key="4">
    <source>
        <dbReference type="ARBA" id="ARBA00022679"/>
    </source>
</evidence>
<dbReference type="SMART" id="SM00387">
    <property type="entry name" value="HATPase_c"/>
    <property type="match status" value="1"/>
</dbReference>
<dbReference type="STRING" id="1759059.ATE48_15820"/>
<keyword evidence="5" id="KW-0418">Kinase</keyword>
<keyword evidence="4" id="KW-0808">Transferase</keyword>
<evidence type="ECO:0000313" key="9">
    <source>
        <dbReference type="EMBL" id="ANP47279.1"/>
    </source>
</evidence>
<evidence type="ECO:0000256" key="2">
    <source>
        <dbReference type="ARBA" id="ARBA00012438"/>
    </source>
</evidence>
<dbReference type="SUPFAM" id="SSF47384">
    <property type="entry name" value="Homodimeric domain of signal transducing histidine kinase"/>
    <property type="match status" value="1"/>
</dbReference>
<dbReference type="InterPro" id="IPR036097">
    <property type="entry name" value="HisK_dim/P_sf"/>
</dbReference>
<keyword evidence="7" id="KW-0472">Membrane</keyword>
<dbReference type="PROSITE" id="PS50109">
    <property type="entry name" value="HIS_KIN"/>
    <property type="match status" value="1"/>
</dbReference>
<dbReference type="EC" id="2.7.13.3" evidence="2"/>
<keyword evidence="7" id="KW-0812">Transmembrane</keyword>
<keyword evidence="7" id="KW-1133">Transmembrane helix</keyword>
<dbReference type="Pfam" id="PF05228">
    <property type="entry name" value="CHASE4"/>
    <property type="match status" value="1"/>
</dbReference>
<evidence type="ECO:0000256" key="7">
    <source>
        <dbReference type="SAM" id="Phobius"/>
    </source>
</evidence>
<organism evidence="9 10">
    <name type="scientific">Candidatus Viadribacter manganicus</name>
    <dbReference type="NCBI Taxonomy" id="1759059"/>
    <lineage>
        <taxon>Bacteria</taxon>
        <taxon>Pseudomonadati</taxon>
        <taxon>Pseudomonadota</taxon>
        <taxon>Alphaproteobacteria</taxon>
        <taxon>Hyphomonadales</taxon>
        <taxon>Hyphomonadaceae</taxon>
        <taxon>Candidatus Viadribacter</taxon>
    </lineage>
</organism>
<dbReference type="InterPro" id="IPR003661">
    <property type="entry name" value="HisK_dim/P_dom"/>
</dbReference>
<dbReference type="CDD" id="cd00082">
    <property type="entry name" value="HisKA"/>
    <property type="match status" value="1"/>
</dbReference>
<dbReference type="SUPFAM" id="SSF55874">
    <property type="entry name" value="ATPase domain of HSP90 chaperone/DNA topoisomerase II/histidine kinase"/>
    <property type="match status" value="1"/>
</dbReference>
<dbReference type="PRINTS" id="PR00344">
    <property type="entry name" value="BCTRLSENSOR"/>
</dbReference>
<evidence type="ECO:0000256" key="5">
    <source>
        <dbReference type="ARBA" id="ARBA00022777"/>
    </source>
</evidence>
<dbReference type="InterPro" id="IPR004358">
    <property type="entry name" value="Sig_transdc_His_kin-like_C"/>
</dbReference>
<dbReference type="EMBL" id="CP013244">
    <property type="protein sequence ID" value="ANP47279.1"/>
    <property type="molecule type" value="Genomic_DNA"/>
</dbReference>
<feature type="domain" description="Histidine kinase" evidence="8">
    <location>
        <begin position="302"/>
        <end position="521"/>
    </location>
</feature>
<dbReference type="Gene3D" id="3.30.565.10">
    <property type="entry name" value="Histidine kinase-like ATPase, C-terminal domain"/>
    <property type="match status" value="1"/>
</dbReference>
<dbReference type="InterPro" id="IPR036890">
    <property type="entry name" value="HATPase_C_sf"/>
</dbReference>
<dbReference type="Proteomes" id="UP000092498">
    <property type="component" value="Chromosome"/>
</dbReference>
<evidence type="ECO:0000256" key="1">
    <source>
        <dbReference type="ARBA" id="ARBA00000085"/>
    </source>
</evidence>
<evidence type="ECO:0000259" key="8">
    <source>
        <dbReference type="PROSITE" id="PS50109"/>
    </source>
</evidence>
<keyword evidence="10" id="KW-1185">Reference proteome</keyword>
<keyword evidence="3" id="KW-0597">Phosphoprotein</keyword>
<dbReference type="CDD" id="cd16922">
    <property type="entry name" value="HATPase_EvgS-ArcB-TorS-like"/>
    <property type="match status" value="1"/>
</dbReference>
<dbReference type="AlphaFoldDB" id="A0A1B1AL28"/>
<dbReference type="Pfam" id="PF02518">
    <property type="entry name" value="HATPase_c"/>
    <property type="match status" value="1"/>
</dbReference>
<evidence type="ECO:0000256" key="6">
    <source>
        <dbReference type="ARBA" id="ARBA00023012"/>
    </source>
</evidence>
<dbReference type="GO" id="GO:0000155">
    <property type="term" value="F:phosphorelay sensor kinase activity"/>
    <property type="evidence" value="ECO:0007669"/>
    <property type="project" value="InterPro"/>
</dbReference>
<dbReference type="PANTHER" id="PTHR43047">
    <property type="entry name" value="TWO-COMPONENT HISTIDINE PROTEIN KINASE"/>
    <property type="match status" value="1"/>
</dbReference>
<feature type="transmembrane region" description="Helical" evidence="7">
    <location>
        <begin position="254"/>
        <end position="276"/>
    </location>
</feature>
<keyword evidence="6" id="KW-0902">Two-component regulatory system</keyword>
<evidence type="ECO:0000256" key="3">
    <source>
        <dbReference type="ARBA" id="ARBA00022553"/>
    </source>
</evidence>
<dbReference type="InterPro" id="IPR007892">
    <property type="entry name" value="CHASE4"/>
</dbReference>
<sequence length="528" mass="56283">MRRAWLGVGAPIAALVAVIIALAIGVFASFANDQDQAFERNSATLVASNLDGRARMMGAVGLDYANWDEAFQNISTNWNQEWIDNSFYSSVADALILFRQNGAVRYTWVSDAHTAHAQELAQVIAEAGARVPNLRRLARTPTPQDTVTNTFARIGDTLVVISVVPITREDDAARIAYNPLRGYDYLAIAQVIDAPSIAQAGSAMSLEGFRLVGADQQAGPDVIALPVTAADGDRVGDLVWRNTHPGSAAFQNRIWPVIAALLAIGAFTLLITRYLVLHQIRTMAGVEAAMEGARAKSEFLSKVGQELRTPLNGIIGYAEIIHEETESQAAREDADRIVSAAKHLHVLLNDILDQSRLDSGRISVKQEVLPVAGMVSEIHGLMRPSARAAGVNLLAQPSAAAAYVVADHVRLRQCLLNLVGNAIKFAPRGTVWIKTHLAEQGDRDAVVFEISDNGIGIAPADQDKLFEPFSQANAQIGEIYGGAGLGLSIARDLARAMGGDITVVSELGAGATFSLSVPVASAKAFNAA</sequence>
<dbReference type="KEGG" id="cbot:ATE48_15820"/>